<feature type="transmembrane region" description="Helical" evidence="1">
    <location>
        <begin position="72"/>
        <end position="92"/>
    </location>
</feature>
<organism evidence="3 4">
    <name type="scientific">Flavilitoribacter nigricans (strain ATCC 23147 / DSM 23189 / NBRC 102662 / NCIMB 1420 / SS-2)</name>
    <name type="common">Lewinella nigricans</name>
    <dbReference type="NCBI Taxonomy" id="1122177"/>
    <lineage>
        <taxon>Bacteria</taxon>
        <taxon>Pseudomonadati</taxon>
        <taxon>Bacteroidota</taxon>
        <taxon>Saprospiria</taxon>
        <taxon>Saprospirales</taxon>
        <taxon>Lewinellaceae</taxon>
        <taxon>Flavilitoribacter</taxon>
    </lineage>
</organism>
<evidence type="ECO:0000313" key="3">
    <source>
        <dbReference type="EMBL" id="PHN06579.1"/>
    </source>
</evidence>
<keyword evidence="1" id="KW-0472">Membrane</keyword>
<proteinExistence type="predicted"/>
<feature type="transmembrane region" description="Helical" evidence="1">
    <location>
        <begin position="16"/>
        <end position="36"/>
    </location>
</feature>
<evidence type="ECO:0000256" key="1">
    <source>
        <dbReference type="SAM" id="Phobius"/>
    </source>
</evidence>
<dbReference type="Pfam" id="PF12158">
    <property type="entry name" value="DUF3592"/>
    <property type="match status" value="1"/>
</dbReference>
<evidence type="ECO:0000313" key="4">
    <source>
        <dbReference type="Proteomes" id="UP000223913"/>
    </source>
</evidence>
<keyword evidence="1" id="KW-0812">Transmembrane</keyword>
<dbReference type="OrthoDB" id="893989at2"/>
<reference evidence="3 4" key="1">
    <citation type="submission" date="2017-10" db="EMBL/GenBank/DDBJ databases">
        <title>The draft genome sequence of Lewinella nigricans NBRC 102662.</title>
        <authorList>
            <person name="Wang K."/>
        </authorList>
    </citation>
    <scope>NUCLEOTIDE SEQUENCE [LARGE SCALE GENOMIC DNA]</scope>
    <source>
        <strain evidence="3 4">NBRC 102662</strain>
    </source>
</reference>
<dbReference type="EMBL" id="PDUD01000017">
    <property type="protein sequence ID" value="PHN06579.1"/>
    <property type="molecule type" value="Genomic_DNA"/>
</dbReference>
<dbReference type="AlphaFoldDB" id="A0A2D0NEG7"/>
<gene>
    <name evidence="3" type="ORF">CRP01_09750</name>
</gene>
<sequence length="183" mass="20336">MIILLLTVSGKQAKQLADLIILLLLAGFLVYGEPLLYSKSPVWRWIPLLLVFIALPVLLYRTLKWLSQRTDIAAIIALGAPLLLGPAFGLIMESRSERDLLRHGITTPGTVVEHWRDHSKGSAGWLLVCTFSADGRIYRTFSEADPANRYAVGDTLRVLYSARNPENSKILELNPALEAKLSD</sequence>
<protein>
    <recommendedName>
        <fullName evidence="2">DUF3592 domain-containing protein</fullName>
    </recommendedName>
</protein>
<dbReference type="InterPro" id="IPR021994">
    <property type="entry name" value="DUF3592"/>
</dbReference>
<feature type="transmembrane region" description="Helical" evidence="1">
    <location>
        <begin position="42"/>
        <end position="60"/>
    </location>
</feature>
<feature type="domain" description="DUF3592" evidence="2">
    <location>
        <begin position="107"/>
        <end position="170"/>
    </location>
</feature>
<dbReference type="RefSeq" id="WP_099149835.1">
    <property type="nucleotide sequence ID" value="NZ_PDUD01000017.1"/>
</dbReference>
<comment type="caution">
    <text evidence="3">The sequence shown here is derived from an EMBL/GenBank/DDBJ whole genome shotgun (WGS) entry which is preliminary data.</text>
</comment>
<accession>A0A2D0NEG7</accession>
<keyword evidence="4" id="KW-1185">Reference proteome</keyword>
<keyword evidence="1" id="KW-1133">Transmembrane helix</keyword>
<dbReference type="Proteomes" id="UP000223913">
    <property type="component" value="Unassembled WGS sequence"/>
</dbReference>
<evidence type="ECO:0000259" key="2">
    <source>
        <dbReference type="Pfam" id="PF12158"/>
    </source>
</evidence>
<name>A0A2D0NEG7_FLAN2</name>